<reference evidence="1" key="1">
    <citation type="submission" date="2014-05" db="EMBL/GenBank/DDBJ databases">
        <title>The transcriptome of the halophilic microalga Tetraselmis sp. GSL018 isolated from the Great Salt Lake, Utah.</title>
        <authorList>
            <person name="Jinkerson R.E."/>
            <person name="D'Adamo S."/>
            <person name="Posewitz M.C."/>
        </authorList>
    </citation>
    <scope>NUCLEOTIDE SEQUENCE</scope>
    <source>
        <strain evidence="1">GSL018</strain>
    </source>
</reference>
<gene>
    <name evidence="1" type="ORF">TSPGSL018_10281</name>
</gene>
<organism evidence="1">
    <name type="scientific">Tetraselmis sp. GSL018</name>
    <dbReference type="NCBI Taxonomy" id="582737"/>
    <lineage>
        <taxon>Eukaryota</taxon>
        <taxon>Viridiplantae</taxon>
        <taxon>Chlorophyta</taxon>
        <taxon>core chlorophytes</taxon>
        <taxon>Chlorodendrophyceae</taxon>
        <taxon>Chlorodendrales</taxon>
        <taxon>Chlorodendraceae</taxon>
        <taxon>Tetraselmis</taxon>
    </lineage>
</organism>
<protein>
    <submittedName>
        <fullName evidence="1">Uncharacterized protein</fullName>
    </submittedName>
</protein>
<name>A0A061S5G9_9CHLO</name>
<dbReference type="EMBL" id="GBEZ01004809">
    <property type="protein sequence ID" value="JAC80437.1"/>
    <property type="molecule type" value="Transcribed_RNA"/>
</dbReference>
<accession>A0A061S5G9</accession>
<sequence length="653" mass="71825">MQLMLPVRKIQFSAFLFLTIWTLTCARRRKFSGSARLKMHRHYSRLDWTRSHKDWYRKAQERRQANSPGIRDVAAAPSLTSAGLHQRQPWPPPVRPVPTVARTDWASFSSLGRVSEASGNLEALGNFEAAIAARSCENEIIFFIAEQNFFNMALNYVLNLRSVGYAHWMLLAPSAEACSLFNTALGAVLPGEPSGCVWSKLHASHPGWAHHSLQNSAYKKLQVLKMHYPAMLLAAGLNVLLTDVDVAFPRNFYPDVKSSPLAGSQVICQRDMQGCNLGIVYCQNASRDGPAQWLFAETTARILRGLDPSTRAVSRAGAEVPPGPSSLLIWDQVIFNDVILGAMTGSSEPLVQINSKPQANEKEVYAMKTLSQKRKLIAISIPDETGRHPEHLTVVDGSTGPFANFGEYVLQSAELLHMAKPHVLHCVHAPRGASKKFCLSAWGFWNSSVDFTGVFKQSQLGIPYPALRSLPVLRLSPESVPADKAAWLGAVHVLFRAAAVLNLLPLVPDIPCNSTGWHGKETITTMGSKAPRCLLNHIEFQNHWAGCGEHAIGTAVQLFRWEQITSTSEVVSRSARSTCDSTLSIQDVGLGHSLERFRQPHSVACLDTSGLLGQSQVSITGDDVEKRYRMLMSKCPLPSPVLGMPPHVGNRIN</sequence>
<proteinExistence type="predicted"/>
<dbReference type="AlphaFoldDB" id="A0A061S5G9"/>
<evidence type="ECO:0000313" key="1">
    <source>
        <dbReference type="EMBL" id="JAC80437.1"/>
    </source>
</evidence>